<dbReference type="EMBL" id="KB446540">
    <property type="protein sequence ID" value="EME43247.1"/>
    <property type="molecule type" value="Genomic_DNA"/>
</dbReference>
<dbReference type="OrthoDB" id="10516586at2759"/>
<dbReference type="HOGENOM" id="CLU_2263666_0_0_1"/>
<protein>
    <submittedName>
        <fullName evidence="2">Uncharacterized protein</fullName>
    </submittedName>
</protein>
<sequence length="103" mass="11347">MATANQVVTTFAPDQVPNTVRPENKSEFIPQSNLDHTIASEKEITPYLESLSRDIITANNTRNFFIDSFPWTHVADTIDTNRDSGPTGSRSLSKSQLLAVLPG</sequence>
<dbReference type="AlphaFoldDB" id="M2XL96"/>
<feature type="compositionally biased region" description="Polar residues" evidence="1">
    <location>
        <begin position="83"/>
        <end position="96"/>
    </location>
</feature>
<evidence type="ECO:0000256" key="1">
    <source>
        <dbReference type="SAM" id="MobiDB-lite"/>
    </source>
</evidence>
<evidence type="ECO:0000313" key="3">
    <source>
        <dbReference type="Proteomes" id="UP000016933"/>
    </source>
</evidence>
<gene>
    <name evidence="2" type="ORF">DOTSEDRAFT_35551</name>
</gene>
<reference evidence="2 3" key="2">
    <citation type="journal article" date="2012" name="PLoS Pathog.">
        <title>Diverse lifestyles and strategies of plant pathogenesis encoded in the genomes of eighteen Dothideomycetes fungi.</title>
        <authorList>
            <person name="Ohm R.A."/>
            <person name="Feau N."/>
            <person name="Henrissat B."/>
            <person name="Schoch C.L."/>
            <person name="Horwitz B.A."/>
            <person name="Barry K.W."/>
            <person name="Condon B.J."/>
            <person name="Copeland A.C."/>
            <person name="Dhillon B."/>
            <person name="Glaser F."/>
            <person name="Hesse C.N."/>
            <person name="Kosti I."/>
            <person name="LaButti K."/>
            <person name="Lindquist E.A."/>
            <person name="Lucas S."/>
            <person name="Salamov A.A."/>
            <person name="Bradshaw R.E."/>
            <person name="Ciuffetti L."/>
            <person name="Hamelin R.C."/>
            <person name="Kema G.H.J."/>
            <person name="Lawrence C."/>
            <person name="Scott J.A."/>
            <person name="Spatafora J.W."/>
            <person name="Turgeon B.G."/>
            <person name="de Wit P.J.G.M."/>
            <person name="Zhong S."/>
            <person name="Goodwin S.B."/>
            <person name="Grigoriev I.V."/>
        </authorList>
    </citation>
    <scope>NUCLEOTIDE SEQUENCE [LARGE SCALE GENOMIC DNA]</scope>
    <source>
        <strain evidence="3">NZE10 / CBS 128990</strain>
    </source>
</reference>
<accession>M2XL96</accession>
<feature type="region of interest" description="Disordered" evidence="1">
    <location>
        <begin position="80"/>
        <end position="103"/>
    </location>
</feature>
<proteinExistence type="predicted"/>
<reference evidence="3" key="1">
    <citation type="journal article" date="2012" name="PLoS Genet.">
        <title>The genomes of the fungal plant pathogens Cladosporium fulvum and Dothistroma septosporum reveal adaptation to different hosts and lifestyles but also signatures of common ancestry.</title>
        <authorList>
            <person name="de Wit P.J.G.M."/>
            <person name="van der Burgt A."/>
            <person name="Oekmen B."/>
            <person name="Stergiopoulos I."/>
            <person name="Abd-Elsalam K.A."/>
            <person name="Aerts A.L."/>
            <person name="Bahkali A.H."/>
            <person name="Beenen H.G."/>
            <person name="Chettri P."/>
            <person name="Cox M.P."/>
            <person name="Datema E."/>
            <person name="de Vries R.P."/>
            <person name="Dhillon B."/>
            <person name="Ganley A.R."/>
            <person name="Griffiths S.A."/>
            <person name="Guo Y."/>
            <person name="Hamelin R.C."/>
            <person name="Henrissat B."/>
            <person name="Kabir M.S."/>
            <person name="Jashni M.K."/>
            <person name="Kema G."/>
            <person name="Klaubauf S."/>
            <person name="Lapidus A."/>
            <person name="Levasseur A."/>
            <person name="Lindquist E."/>
            <person name="Mehrabi R."/>
            <person name="Ohm R.A."/>
            <person name="Owen T.J."/>
            <person name="Salamov A."/>
            <person name="Schwelm A."/>
            <person name="Schijlen E."/>
            <person name="Sun H."/>
            <person name="van den Burg H.A."/>
            <person name="van Ham R.C.H.J."/>
            <person name="Zhang S."/>
            <person name="Goodwin S.B."/>
            <person name="Grigoriev I.V."/>
            <person name="Collemare J."/>
            <person name="Bradshaw R.E."/>
        </authorList>
    </citation>
    <scope>NUCLEOTIDE SEQUENCE [LARGE SCALE GENOMIC DNA]</scope>
    <source>
        <strain evidence="3">NZE10 / CBS 128990</strain>
    </source>
</reference>
<organism evidence="2 3">
    <name type="scientific">Dothistroma septosporum (strain NZE10 / CBS 128990)</name>
    <name type="common">Red band needle blight fungus</name>
    <name type="synonym">Mycosphaerella pini</name>
    <dbReference type="NCBI Taxonomy" id="675120"/>
    <lineage>
        <taxon>Eukaryota</taxon>
        <taxon>Fungi</taxon>
        <taxon>Dikarya</taxon>
        <taxon>Ascomycota</taxon>
        <taxon>Pezizomycotina</taxon>
        <taxon>Dothideomycetes</taxon>
        <taxon>Dothideomycetidae</taxon>
        <taxon>Mycosphaerellales</taxon>
        <taxon>Mycosphaerellaceae</taxon>
        <taxon>Dothistroma</taxon>
    </lineage>
</organism>
<name>M2XL96_DOTSN</name>
<dbReference type="Proteomes" id="UP000016933">
    <property type="component" value="Unassembled WGS sequence"/>
</dbReference>
<evidence type="ECO:0000313" key="2">
    <source>
        <dbReference type="EMBL" id="EME43247.1"/>
    </source>
</evidence>
<keyword evidence="3" id="KW-1185">Reference proteome</keyword>